<evidence type="ECO:0000256" key="1">
    <source>
        <dbReference type="SAM" id="Coils"/>
    </source>
</evidence>
<feature type="coiled-coil region" evidence="1">
    <location>
        <begin position="274"/>
        <end position="308"/>
    </location>
</feature>
<dbReference type="InterPro" id="IPR038729">
    <property type="entry name" value="Rad50/SbcC_AAA"/>
</dbReference>
<reference evidence="3 4" key="1">
    <citation type="submission" date="2016-10" db="EMBL/GenBank/DDBJ databases">
        <authorList>
            <person name="de Groot N.N."/>
        </authorList>
    </citation>
    <scope>NUCLEOTIDE SEQUENCE [LARGE SCALE GENOMIC DNA]</scope>
    <source>
        <strain evidence="3 4">DSM 2179</strain>
    </source>
</reference>
<dbReference type="EMBL" id="FNZK01000006">
    <property type="protein sequence ID" value="SEJ36078.1"/>
    <property type="molecule type" value="Genomic_DNA"/>
</dbReference>
<dbReference type="GO" id="GO:0006302">
    <property type="term" value="P:double-strand break repair"/>
    <property type="evidence" value="ECO:0007669"/>
    <property type="project" value="InterPro"/>
</dbReference>
<dbReference type="STRING" id="84035.SAMN05660742_106108"/>
<gene>
    <name evidence="3" type="ORF">SAMN05660742_106108</name>
</gene>
<dbReference type="Gene3D" id="3.40.50.300">
    <property type="entry name" value="P-loop containing nucleotide triphosphate hydrolases"/>
    <property type="match status" value="1"/>
</dbReference>
<evidence type="ECO:0000313" key="4">
    <source>
        <dbReference type="Proteomes" id="UP000199662"/>
    </source>
</evidence>
<dbReference type="GO" id="GO:0016887">
    <property type="term" value="F:ATP hydrolysis activity"/>
    <property type="evidence" value="ECO:0007669"/>
    <property type="project" value="InterPro"/>
</dbReference>
<name>A0A1H6Y452_9FIRM</name>
<keyword evidence="4" id="KW-1185">Reference proteome</keyword>
<dbReference type="AlphaFoldDB" id="A0A1H6Y452"/>
<proteinExistence type="predicted"/>
<organism evidence="3 4">
    <name type="scientific">Propionispira arboris</name>
    <dbReference type="NCBI Taxonomy" id="84035"/>
    <lineage>
        <taxon>Bacteria</taxon>
        <taxon>Bacillati</taxon>
        <taxon>Bacillota</taxon>
        <taxon>Negativicutes</taxon>
        <taxon>Selenomonadales</taxon>
        <taxon>Selenomonadaceae</taxon>
        <taxon>Propionispira</taxon>
    </lineage>
</organism>
<dbReference type="Pfam" id="PF13476">
    <property type="entry name" value="AAA_23"/>
    <property type="match status" value="1"/>
</dbReference>
<accession>A0A1H6Y452</accession>
<dbReference type="Proteomes" id="UP000199662">
    <property type="component" value="Unassembled WGS sequence"/>
</dbReference>
<keyword evidence="1" id="KW-0175">Coiled coil</keyword>
<protein>
    <submittedName>
        <fullName evidence="3">AAA domain-containing protein</fullName>
    </submittedName>
</protein>
<evidence type="ECO:0000313" key="3">
    <source>
        <dbReference type="EMBL" id="SEJ36078.1"/>
    </source>
</evidence>
<feature type="domain" description="Rad50/SbcC-type AAA" evidence="2">
    <location>
        <begin position="7"/>
        <end position="308"/>
    </location>
</feature>
<dbReference type="RefSeq" id="WP_091830694.1">
    <property type="nucleotide sequence ID" value="NZ_FNZK01000006.1"/>
</dbReference>
<evidence type="ECO:0000259" key="2">
    <source>
        <dbReference type="Pfam" id="PF13476"/>
    </source>
</evidence>
<sequence>MIKINNLEIENVKRVKAVRLEPSQNGLTIIGGKNGQGKTSVLDAIAWVLGGNKFQPSQAQRNGSMTPPHLHIELSNGLIVERKGKNSDLKVIDSKGNKSGQRLLDELVEQLALNLPKFMQASNKEKGDSLLQIIGVGDKLGALDLKEQQLYNRRTEIGRIADQKKKYAAELDMHPDVPKEPVSAAELIRKQQDILARNGENARKRQSVDILKQRAVILQQEVIRMEEALTIKKEEQAKVSADLVIAQKSALDLYDENTAELEKSINNIDMLNMKIRANMDREKAEMDAEEYSKQVDGITQEIADIRKQRTALLNNADLPLPDLSVDKGELTYKGYKWDNMSASEQLKVATAIIRKLNPECGFVLMDKLEQMDIETLQEFGTWLEAEGLQAIATRVSTSDECSIIIEDGYIKGDEMPFETAVPTSKKIWEEGKF</sequence>
<dbReference type="SUPFAM" id="SSF52540">
    <property type="entry name" value="P-loop containing nucleoside triphosphate hydrolases"/>
    <property type="match status" value="1"/>
</dbReference>
<dbReference type="InterPro" id="IPR027417">
    <property type="entry name" value="P-loop_NTPase"/>
</dbReference>